<dbReference type="Proteomes" id="UP000594262">
    <property type="component" value="Unplaced"/>
</dbReference>
<dbReference type="EnsemblMetazoa" id="CLYHEMT023906.1">
    <property type="protein sequence ID" value="CLYHEMP023906.1"/>
    <property type="gene ID" value="CLYHEMG023906"/>
</dbReference>
<keyword evidence="3" id="KW-0106">Calcium</keyword>
<evidence type="ECO:0000256" key="2">
    <source>
        <dbReference type="ARBA" id="ARBA00022723"/>
    </source>
</evidence>
<dbReference type="GO" id="GO:0005783">
    <property type="term" value="C:endoplasmic reticulum"/>
    <property type="evidence" value="ECO:0007669"/>
    <property type="project" value="TreeGrafter"/>
</dbReference>
<dbReference type="AlphaFoldDB" id="A0A7M6DR27"/>
<evidence type="ECO:0000256" key="7">
    <source>
        <dbReference type="ARBA" id="ARBA00023262"/>
    </source>
</evidence>
<keyword evidence="5" id="KW-0408">Iron</keyword>
<evidence type="ECO:0000256" key="3">
    <source>
        <dbReference type="ARBA" id="ARBA00022837"/>
    </source>
</evidence>
<comment type="similarity">
    <text evidence="1">Belongs to the aequorin family.</text>
</comment>
<dbReference type="PROSITE" id="PS00018">
    <property type="entry name" value="EF_HAND_1"/>
    <property type="match status" value="2"/>
</dbReference>
<evidence type="ECO:0000256" key="1">
    <source>
        <dbReference type="ARBA" id="ARBA00007828"/>
    </source>
</evidence>
<name>A0A7M6DR27_9CNID</name>
<evidence type="ECO:0000313" key="10">
    <source>
        <dbReference type="Proteomes" id="UP000594262"/>
    </source>
</evidence>
<dbReference type="Gene3D" id="1.10.238.10">
    <property type="entry name" value="EF-hand"/>
    <property type="match status" value="1"/>
</dbReference>
<keyword evidence="10" id="KW-1185">Reference proteome</keyword>
<keyword evidence="8" id="KW-0732">Signal</keyword>
<dbReference type="Gene3D" id="2.60.120.620">
    <property type="entry name" value="q2cbj1_9rhob like domain"/>
    <property type="match status" value="1"/>
</dbReference>
<proteinExistence type="inferred from homology"/>
<evidence type="ECO:0000256" key="8">
    <source>
        <dbReference type="SAM" id="SignalP"/>
    </source>
</evidence>
<dbReference type="InterPro" id="IPR011992">
    <property type="entry name" value="EF-hand-dom_pair"/>
</dbReference>
<dbReference type="InterPro" id="IPR018247">
    <property type="entry name" value="EF_Hand_1_Ca_BS"/>
</dbReference>
<evidence type="ECO:0000256" key="5">
    <source>
        <dbReference type="ARBA" id="ARBA00023004"/>
    </source>
</evidence>
<dbReference type="SUPFAM" id="SSF47473">
    <property type="entry name" value="EF-hand"/>
    <property type="match status" value="1"/>
</dbReference>
<dbReference type="InterPro" id="IPR045054">
    <property type="entry name" value="P4HA-like"/>
</dbReference>
<dbReference type="GO" id="GO:0008218">
    <property type="term" value="P:bioluminescence"/>
    <property type="evidence" value="ECO:0007669"/>
    <property type="project" value="UniProtKB-KW"/>
</dbReference>
<sequence length="684" mass="78579">MKVILVLCCLATIYRALLASPAAFKVLSQFIDQNNGDETDDVTGLKLTKTDDVIKENGGDEKDSDRKELGKNEDEKLEFHHFETDNEKSEELVEKPKESSLKNEADDVIFSRLRLPIFDNVKENQTFNTLLPGDVEVNVTVLSVSPFIFEVDGLLDPEECDLLVAIAKGKGMKSVRQHMSPLKTNGGAERLLRDWDYNQDGFISHDEVLLVPQLADLKMNLEQVDDMFFMLKMDQNKDGKVELNELKKIDLSSIGNYVTQLRHDPSRLRNVTVESGWVWADEDDLLKYEKNGYFEDYHARLSTLTEVPSILWEMSEPLQIRHYGASQFQTHRHDSEAPNKDIPCCLYGDQDKKCRVCRYLSFTMFLNDVEEGGELVFPLANNPFKDIMKNSGEWHGYYLYSKTTGSRTFFTVDMHFTPGENDNGTFNASGRENGGEFVFRNAVIEGETVKFEKVYKPSEAEETGNEQGIRYHGKIIEQTQIMGYWWVPGNQRMNGRFFMWNREFEIYSARAVDQSNRNEGCLKAPLKIKPKKGKAVFWYNHHLNPLNDMVGPLNHEAIFAHCEVNQGVKWTASGRLNIIGDGELKLRTWRRGTNLMHDRKKMRKIYQRLGTNEPKREIEEYEKDFYEEIHGKKTGNDSAKDSGYKYKQSSNALQALNLLVNDLSNEQLSIMAANVHRILGLQCM</sequence>
<dbReference type="GO" id="GO:0004656">
    <property type="term" value="F:procollagen-proline 4-dioxygenase activity"/>
    <property type="evidence" value="ECO:0007669"/>
    <property type="project" value="TreeGrafter"/>
</dbReference>
<dbReference type="GO" id="GO:0031418">
    <property type="term" value="F:L-ascorbic acid binding"/>
    <property type="evidence" value="ECO:0007669"/>
    <property type="project" value="UniProtKB-KW"/>
</dbReference>
<evidence type="ECO:0000256" key="4">
    <source>
        <dbReference type="ARBA" id="ARBA00022896"/>
    </source>
</evidence>
<dbReference type="GO" id="GO:0005509">
    <property type="term" value="F:calcium ion binding"/>
    <property type="evidence" value="ECO:0007669"/>
    <property type="project" value="InterPro"/>
</dbReference>
<feature type="signal peptide" evidence="8">
    <location>
        <begin position="1"/>
        <end position="19"/>
    </location>
</feature>
<evidence type="ECO:0000256" key="6">
    <source>
        <dbReference type="ARBA" id="ARBA00023223"/>
    </source>
</evidence>
<dbReference type="InterPro" id="IPR002048">
    <property type="entry name" value="EF_hand_dom"/>
</dbReference>
<protein>
    <recommendedName>
        <fullName evidence="11">Calmodulin</fullName>
    </recommendedName>
</protein>
<evidence type="ECO:0008006" key="11">
    <source>
        <dbReference type="Google" id="ProtNLM"/>
    </source>
</evidence>
<keyword evidence="4" id="KW-0847">Vitamin C</keyword>
<organism evidence="9 10">
    <name type="scientific">Clytia hemisphaerica</name>
    <dbReference type="NCBI Taxonomy" id="252671"/>
    <lineage>
        <taxon>Eukaryota</taxon>
        <taxon>Metazoa</taxon>
        <taxon>Cnidaria</taxon>
        <taxon>Hydrozoa</taxon>
        <taxon>Hydroidolina</taxon>
        <taxon>Leptothecata</taxon>
        <taxon>Obeliida</taxon>
        <taxon>Clytiidae</taxon>
        <taxon>Clytia</taxon>
    </lineage>
</organism>
<dbReference type="OrthoDB" id="6019912at2759"/>
<keyword evidence="7" id="KW-0599">Photoprotein</keyword>
<dbReference type="PANTHER" id="PTHR10869">
    <property type="entry name" value="PROLYL 4-HYDROXYLASE ALPHA SUBUNIT"/>
    <property type="match status" value="1"/>
</dbReference>
<keyword evidence="2" id="KW-0479">Metal-binding</keyword>
<evidence type="ECO:0000313" key="9">
    <source>
        <dbReference type="EnsemblMetazoa" id="CLYHEMP023906.1"/>
    </source>
</evidence>
<dbReference type="PANTHER" id="PTHR10869:SF246">
    <property type="entry name" value="TRANSMEMBRANE PROLYL 4-HYDROXYLASE"/>
    <property type="match status" value="1"/>
</dbReference>
<dbReference type="CDD" id="cd00051">
    <property type="entry name" value="EFh"/>
    <property type="match status" value="1"/>
</dbReference>
<feature type="chain" id="PRO_5029803315" description="Calmodulin" evidence="8">
    <location>
        <begin position="20"/>
        <end position="684"/>
    </location>
</feature>
<reference evidence="9" key="1">
    <citation type="submission" date="2021-01" db="UniProtKB">
        <authorList>
            <consortium name="EnsemblMetazoa"/>
        </authorList>
    </citation>
    <scope>IDENTIFICATION</scope>
</reference>
<accession>A0A7M6DR27</accession>
<keyword evidence="6" id="KW-0455">Luminescence</keyword>